<evidence type="ECO:0000256" key="6">
    <source>
        <dbReference type="ARBA" id="ARBA00022792"/>
    </source>
</evidence>
<evidence type="ECO:0000256" key="4">
    <source>
        <dbReference type="ARBA" id="ARBA00022547"/>
    </source>
</evidence>
<keyword evidence="5" id="KW-0375">Hydrogen ion transport</keyword>
<dbReference type="PANTHER" id="PTHR36028">
    <property type="entry name" value="OSJNBB0050O03.8 PROTEIN"/>
    <property type="match status" value="1"/>
</dbReference>
<dbReference type="PANTHER" id="PTHR36028:SF6">
    <property type="entry name" value="ATP SYNTHASE SUBUNIT E, MITOCHONDRIAL"/>
    <property type="match status" value="1"/>
</dbReference>
<evidence type="ECO:0000256" key="3">
    <source>
        <dbReference type="ARBA" id="ARBA00022448"/>
    </source>
</evidence>
<evidence type="ECO:0000256" key="8">
    <source>
        <dbReference type="ARBA" id="ARBA00023128"/>
    </source>
</evidence>
<evidence type="ECO:0000256" key="9">
    <source>
        <dbReference type="ARBA" id="ARBA00023136"/>
    </source>
</evidence>
<evidence type="ECO:0000313" key="12">
    <source>
        <dbReference type="Proteomes" id="UP001227230"/>
    </source>
</evidence>
<evidence type="ECO:0000313" key="11">
    <source>
        <dbReference type="EMBL" id="WJZ83303.1"/>
    </source>
</evidence>
<evidence type="ECO:0000256" key="5">
    <source>
        <dbReference type="ARBA" id="ARBA00022781"/>
    </source>
</evidence>
<evidence type="ECO:0000256" key="10">
    <source>
        <dbReference type="ARBA" id="ARBA00023310"/>
    </source>
</evidence>
<gene>
    <name evidence="11" type="ORF">VitviT2T_002996</name>
</gene>
<protein>
    <recommendedName>
        <fullName evidence="13">ATP synthase subunit e, mitochondrial</fullName>
    </recommendedName>
</protein>
<dbReference type="Proteomes" id="UP001227230">
    <property type="component" value="Chromosome 3"/>
</dbReference>
<keyword evidence="9" id="KW-0472">Membrane</keyword>
<comment type="similarity">
    <text evidence="2">Belongs to the ATPase e subunit family.</text>
</comment>
<comment type="subcellular location">
    <subcellularLocation>
        <location evidence="1">Mitochondrion inner membrane</location>
    </subcellularLocation>
</comment>
<keyword evidence="4" id="KW-0138">CF(0)</keyword>
<dbReference type="Pfam" id="PF05680">
    <property type="entry name" value="ATP-synt_E"/>
    <property type="match status" value="1"/>
</dbReference>
<evidence type="ECO:0000256" key="2">
    <source>
        <dbReference type="ARBA" id="ARBA00007333"/>
    </source>
</evidence>
<keyword evidence="12" id="KW-1185">Reference proteome</keyword>
<keyword evidence="10" id="KW-0066">ATP synthesis</keyword>
<keyword evidence="6" id="KW-0999">Mitochondrion inner membrane</keyword>
<keyword evidence="3" id="KW-0813">Transport</keyword>
<accession>A0ABY9BLD0</accession>
<reference evidence="11 12" key="1">
    <citation type="journal article" date="2023" name="Hortic Res">
        <title>The complete reference genome for grapevine (Vitis vinifera L.) genetics and breeding.</title>
        <authorList>
            <person name="Shi X."/>
            <person name="Cao S."/>
            <person name="Wang X."/>
            <person name="Huang S."/>
            <person name="Wang Y."/>
            <person name="Liu Z."/>
            <person name="Liu W."/>
            <person name="Leng X."/>
            <person name="Peng Y."/>
            <person name="Wang N."/>
            <person name="Wang Y."/>
            <person name="Ma Z."/>
            <person name="Xu X."/>
            <person name="Zhang F."/>
            <person name="Xue H."/>
            <person name="Zhong H."/>
            <person name="Wang Y."/>
            <person name="Zhang K."/>
            <person name="Velt A."/>
            <person name="Avia K."/>
            <person name="Holtgrawe D."/>
            <person name="Grimplet J."/>
            <person name="Matus J.T."/>
            <person name="Ware D."/>
            <person name="Wu X."/>
            <person name="Wang H."/>
            <person name="Liu C."/>
            <person name="Fang Y."/>
            <person name="Rustenholz C."/>
            <person name="Cheng Z."/>
            <person name="Xiao H."/>
            <person name="Zhou Y."/>
        </authorList>
    </citation>
    <scope>NUCLEOTIDE SEQUENCE [LARGE SCALE GENOMIC DNA]</scope>
    <source>
        <strain evidence="12">cv. Pinot noir / PN40024</strain>
        <tissue evidence="11">Leaf</tissue>
    </source>
</reference>
<sequence>MFLSHSQPRARAPDKIPNALVKAQAQLELRPLLKAYQIPCFDVSPFCVSPLRQSHIKTQRFASADLGLGIKRAAVFFSSLAIETEIGEMAPPPGPYSGTSTLALVARVSAFSAGLVYGSIKLKYLKSKAKSQKKAEAKSHH</sequence>
<keyword evidence="8" id="KW-0496">Mitochondrion</keyword>
<keyword evidence="7" id="KW-0406">Ion transport</keyword>
<organism evidence="11 12">
    <name type="scientific">Vitis vinifera</name>
    <name type="common">Grape</name>
    <dbReference type="NCBI Taxonomy" id="29760"/>
    <lineage>
        <taxon>Eukaryota</taxon>
        <taxon>Viridiplantae</taxon>
        <taxon>Streptophyta</taxon>
        <taxon>Embryophyta</taxon>
        <taxon>Tracheophyta</taxon>
        <taxon>Spermatophyta</taxon>
        <taxon>Magnoliopsida</taxon>
        <taxon>eudicotyledons</taxon>
        <taxon>Gunneridae</taxon>
        <taxon>Pentapetalae</taxon>
        <taxon>rosids</taxon>
        <taxon>Vitales</taxon>
        <taxon>Vitaceae</taxon>
        <taxon>Viteae</taxon>
        <taxon>Vitis</taxon>
    </lineage>
</organism>
<dbReference type="InterPro" id="IPR008386">
    <property type="entry name" value="ATP_synth_F0_esu_mt"/>
</dbReference>
<dbReference type="EMBL" id="CP126650">
    <property type="protein sequence ID" value="WJZ83303.1"/>
    <property type="molecule type" value="Genomic_DNA"/>
</dbReference>
<name>A0ABY9BLD0_VITVI</name>
<evidence type="ECO:0008006" key="13">
    <source>
        <dbReference type="Google" id="ProtNLM"/>
    </source>
</evidence>
<evidence type="ECO:0000256" key="7">
    <source>
        <dbReference type="ARBA" id="ARBA00023065"/>
    </source>
</evidence>
<proteinExistence type="inferred from homology"/>
<evidence type="ECO:0000256" key="1">
    <source>
        <dbReference type="ARBA" id="ARBA00004273"/>
    </source>
</evidence>